<dbReference type="STRING" id="3827.A0A1S2YBX3"/>
<dbReference type="GeneID" id="101506979"/>
<evidence type="ECO:0000256" key="1">
    <source>
        <dbReference type="ARBA" id="ARBA00009234"/>
    </source>
</evidence>
<dbReference type="PANTHER" id="PTHR31750:SF18">
    <property type="entry name" value="MAGNESIUM DECHELATASE SGRL, CHLOROPLASTIC"/>
    <property type="match status" value="1"/>
</dbReference>
<sequence length="247" mass="28120">MASCHNAFSFSPTTLFPAMLKPSSSSRFRPILFSSITTNSSTPSYNSLVSETVRLLGPPTKFEASKLKVVLLEDQINRYASIIPRTYILSHCDLTANLTLAVSNVIKLEQLRGWYEKDDVVAEWKKVKNDMCLHVHCFVSGPNPFLDLAAEFRYHIFSKEMPLVLKAIQCGDSALFHEHPELLDSIVRVYFHSSSKKYNRMECWGPLKDAMEGNQANQLQGLINRDRPPEKWRSPMSIFQALFAFLL</sequence>
<dbReference type="Proteomes" id="UP000087171">
    <property type="component" value="Chromosome Ca5"/>
</dbReference>
<dbReference type="KEGG" id="cam:101506979"/>
<dbReference type="PANTHER" id="PTHR31750">
    <property type="entry name" value="PROTEIN STAY-GREEN 1, CHLOROPLASTIC-RELATED"/>
    <property type="match status" value="1"/>
</dbReference>
<dbReference type="InterPro" id="IPR024438">
    <property type="entry name" value="Staygreen"/>
</dbReference>
<organism evidence="3 4">
    <name type="scientific">Cicer arietinum</name>
    <name type="common">Chickpea</name>
    <name type="synonym">Garbanzo</name>
    <dbReference type="NCBI Taxonomy" id="3827"/>
    <lineage>
        <taxon>Eukaryota</taxon>
        <taxon>Viridiplantae</taxon>
        <taxon>Streptophyta</taxon>
        <taxon>Embryophyta</taxon>
        <taxon>Tracheophyta</taxon>
        <taxon>Spermatophyta</taxon>
        <taxon>Magnoliopsida</taxon>
        <taxon>eudicotyledons</taxon>
        <taxon>Gunneridae</taxon>
        <taxon>Pentapetalae</taxon>
        <taxon>rosids</taxon>
        <taxon>fabids</taxon>
        <taxon>Fabales</taxon>
        <taxon>Fabaceae</taxon>
        <taxon>Papilionoideae</taxon>
        <taxon>50 kb inversion clade</taxon>
        <taxon>NPAAA clade</taxon>
        <taxon>Hologalegina</taxon>
        <taxon>IRL clade</taxon>
        <taxon>Cicereae</taxon>
        <taxon>Cicer</taxon>
    </lineage>
</organism>
<accession>A0A1S2YBX3</accession>
<dbReference type="Pfam" id="PF12638">
    <property type="entry name" value="Staygreen"/>
    <property type="match status" value="1"/>
</dbReference>
<dbReference type="OrthoDB" id="1931912at2759"/>
<evidence type="ECO:0000313" key="4">
    <source>
        <dbReference type="RefSeq" id="XP_004502551.1"/>
    </source>
</evidence>
<dbReference type="AlphaFoldDB" id="A0A1S2YBX3"/>
<comment type="similarity">
    <text evidence="1">Belongs to the staygreen family.</text>
</comment>
<evidence type="ECO:0000259" key="2">
    <source>
        <dbReference type="Pfam" id="PF12638"/>
    </source>
</evidence>
<reference evidence="4" key="2">
    <citation type="submission" date="2025-08" db="UniProtKB">
        <authorList>
            <consortium name="RefSeq"/>
        </authorList>
    </citation>
    <scope>IDENTIFICATION</scope>
    <source>
        <tissue evidence="4">Etiolated seedlings</tissue>
    </source>
</reference>
<protein>
    <submittedName>
        <fullName evidence="4">Protein STAY-GREEN LIKE, chloroplastic</fullName>
    </submittedName>
</protein>
<gene>
    <name evidence="4" type="primary">LOC101506979</name>
</gene>
<dbReference type="PaxDb" id="3827-XP_004502551.1"/>
<keyword evidence="3" id="KW-1185">Reference proteome</keyword>
<name>A0A1S2YBX3_CICAR</name>
<proteinExistence type="inferred from homology"/>
<dbReference type="eggNOG" id="ENOG502QS93">
    <property type="taxonomic scope" value="Eukaryota"/>
</dbReference>
<evidence type="ECO:0000313" key="3">
    <source>
        <dbReference type="Proteomes" id="UP000087171"/>
    </source>
</evidence>
<feature type="domain" description="Staygreen protein" evidence="2">
    <location>
        <begin position="61"/>
        <end position="210"/>
    </location>
</feature>
<reference evidence="3" key="1">
    <citation type="journal article" date="2013" name="Nat. Biotechnol.">
        <title>Draft genome sequence of chickpea (Cicer arietinum) provides a resource for trait improvement.</title>
        <authorList>
            <person name="Varshney R.K."/>
            <person name="Song C."/>
            <person name="Saxena R.K."/>
            <person name="Azam S."/>
            <person name="Yu S."/>
            <person name="Sharpe A.G."/>
            <person name="Cannon S."/>
            <person name="Baek J."/>
            <person name="Rosen B.D."/>
            <person name="Tar'an B."/>
            <person name="Millan T."/>
            <person name="Zhang X."/>
            <person name="Ramsay L.D."/>
            <person name="Iwata A."/>
            <person name="Wang Y."/>
            <person name="Nelson W."/>
            <person name="Farmer A.D."/>
            <person name="Gaur P.M."/>
            <person name="Soderlund C."/>
            <person name="Penmetsa R.V."/>
            <person name="Xu C."/>
            <person name="Bharti A.K."/>
            <person name="He W."/>
            <person name="Winter P."/>
            <person name="Zhao S."/>
            <person name="Hane J.K."/>
            <person name="Carrasquilla-Garcia N."/>
            <person name="Condie J.A."/>
            <person name="Upadhyaya H.D."/>
            <person name="Luo M.C."/>
            <person name="Thudi M."/>
            <person name="Gowda C.L."/>
            <person name="Singh N.P."/>
            <person name="Lichtenzveig J."/>
            <person name="Gali K.K."/>
            <person name="Rubio J."/>
            <person name="Nadarajan N."/>
            <person name="Dolezel J."/>
            <person name="Bansal K.C."/>
            <person name="Xu X."/>
            <person name="Edwards D."/>
            <person name="Zhang G."/>
            <person name="Kahl G."/>
            <person name="Gil J."/>
            <person name="Singh K.B."/>
            <person name="Datta S.K."/>
            <person name="Jackson S.A."/>
            <person name="Wang J."/>
            <person name="Cook D.R."/>
        </authorList>
    </citation>
    <scope>NUCLEOTIDE SEQUENCE [LARGE SCALE GENOMIC DNA]</scope>
    <source>
        <strain evidence="3">cv. CDC Frontier</strain>
    </source>
</reference>
<dbReference type="RefSeq" id="XP_004502551.1">
    <property type="nucleotide sequence ID" value="XM_004502494.3"/>
</dbReference>